<evidence type="ECO:0000313" key="2">
    <source>
        <dbReference type="Proteomes" id="UP000691718"/>
    </source>
</evidence>
<protein>
    <submittedName>
        <fullName evidence="1">(apollo) hypothetical protein</fullName>
    </submittedName>
</protein>
<gene>
    <name evidence="1" type="ORF">PAPOLLO_LOCUS20793</name>
</gene>
<dbReference type="AlphaFoldDB" id="A0A8S3XQD5"/>
<organism evidence="1 2">
    <name type="scientific">Parnassius apollo</name>
    <name type="common">Apollo butterfly</name>
    <name type="synonym">Papilio apollo</name>
    <dbReference type="NCBI Taxonomy" id="110799"/>
    <lineage>
        <taxon>Eukaryota</taxon>
        <taxon>Metazoa</taxon>
        <taxon>Ecdysozoa</taxon>
        <taxon>Arthropoda</taxon>
        <taxon>Hexapoda</taxon>
        <taxon>Insecta</taxon>
        <taxon>Pterygota</taxon>
        <taxon>Neoptera</taxon>
        <taxon>Endopterygota</taxon>
        <taxon>Lepidoptera</taxon>
        <taxon>Glossata</taxon>
        <taxon>Ditrysia</taxon>
        <taxon>Papilionoidea</taxon>
        <taxon>Papilionidae</taxon>
        <taxon>Parnassiinae</taxon>
        <taxon>Parnassini</taxon>
        <taxon>Parnassius</taxon>
        <taxon>Parnassius</taxon>
    </lineage>
</organism>
<keyword evidence="2" id="KW-1185">Reference proteome</keyword>
<dbReference type="EMBL" id="CAJQZP010001287">
    <property type="protein sequence ID" value="CAG5036360.1"/>
    <property type="molecule type" value="Genomic_DNA"/>
</dbReference>
<accession>A0A8S3XQD5</accession>
<reference evidence="1" key="1">
    <citation type="submission" date="2021-04" db="EMBL/GenBank/DDBJ databases">
        <authorList>
            <person name="Tunstrom K."/>
        </authorList>
    </citation>
    <scope>NUCLEOTIDE SEQUENCE</scope>
</reference>
<dbReference type="Proteomes" id="UP000691718">
    <property type="component" value="Unassembled WGS sequence"/>
</dbReference>
<sequence length="90" mass="10332">MNSTEKIENEDCLKNKKAKLAKDRKRRKVRSKKCINSSENSEDDIPIAQLCDDYEYGFVENHDIYAVCQEFGRASISIGYIKNVAENTLP</sequence>
<proteinExistence type="predicted"/>
<dbReference type="OrthoDB" id="8191755at2759"/>
<name>A0A8S3XQD5_PARAO</name>
<evidence type="ECO:0000313" key="1">
    <source>
        <dbReference type="EMBL" id="CAG5036360.1"/>
    </source>
</evidence>
<comment type="caution">
    <text evidence="1">The sequence shown here is derived from an EMBL/GenBank/DDBJ whole genome shotgun (WGS) entry which is preliminary data.</text>
</comment>